<dbReference type="Proteomes" id="UP000011014">
    <property type="component" value="Unassembled WGS sequence"/>
</dbReference>
<organism evidence="2">
    <name type="scientific">Oikopleura dioica</name>
    <name type="common">Tunicate</name>
    <dbReference type="NCBI Taxonomy" id="34765"/>
    <lineage>
        <taxon>Eukaryota</taxon>
        <taxon>Metazoa</taxon>
        <taxon>Chordata</taxon>
        <taxon>Tunicata</taxon>
        <taxon>Appendicularia</taxon>
        <taxon>Copelata</taxon>
        <taxon>Oikopleuridae</taxon>
        <taxon>Oikopleura</taxon>
    </lineage>
</organism>
<dbReference type="EMBL" id="FN654461">
    <property type="protein sequence ID" value="CBY33940.1"/>
    <property type="molecule type" value="Genomic_DNA"/>
</dbReference>
<protein>
    <recommendedName>
        <fullName evidence="3">4Fe-4S ferredoxin-type domain-containing protein</fullName>
    </recommendedName>
</protein>
<feature type="signal peptide" evidence="1">
    <location>
        <begin position="1"/>
        <end position="18"/>
    </location>
</feature>
<feature type="chain" id="PRO_5003192177" description="4Fe-4S ferredoxin-type domain-containing protein" evidence="1">
    <location>
        <begin position="19"/>
        <end position="97"/>
    </location>
</feature>
<keyword evidence="1" id="KW-0732">Signal</keyword>
<gene>
    <name evidence="2" type="ORF">GSOID_T00021915001</name>
</gene>
<evidence type="ECO:0000313" key="2">
    <source>
        <dbReference type="EMBL" id="CBY33940.1"/>
    </source>
</evidence>
<name>E4YEK3_OIKDI</name>
<reference evidence="2" key="1">
    <citation type="journal article" date="2010" name="Science">
        <title>Plasticity of animal genome architecture unmasked by rapid evolution of a pelagic tunicate.</title>
        <authorList>
            <person name="Denoeud F."/>
            <person name="Henriet S."/>
            <person name="Mungpakdee S."/>
            <person name="Aury J.M."/>
            <person name="Da Silva C."/>
            <person name="Brinkmann H."/>
            <person name="Mikhaleva J."/>
            <person name="Olsen L.C."/>
            <person name="Jubin C."/>
            <person name="Canestro C."/>
            <person name="Bouquet J.M."/>
            <person name="Danks G."/>
            <person name="Poulain J."/>
            <person name="Campsteijn C."/>
            <person name="Adamski M."/>
            <person name="Cross I."/>
            <person name="Yadetie F."/>
            <person name="Muffato M."/>
            <person name="Louis A."/>
            <person name="Butcher S."/>
            <person name="Tsagkogeorga G."/>
            <person name="Konrad A."/>
            <person name="Singh S."/>
            <person name="Jensen M.F."/>
            <person name="Cong E.H."/>
            <person name="Eikeseth-Otteraa H."/>
            <person name="Noel B."/>
            <person name="Anthouard V."/>
            <person name="Porcel B.M."/>
            <person name="Kachouri-Lafond R."/>
            <person name="Nishino A."/>
            <person name="Ugolini M."/>
            <person name="Chourrout P."/>
            <person name="Nishida H."/>
            <person name="Aasland R."/>
            <person name="Huzurbazar S."/>
            <person name="Westhof E."/>
            <person name="Delsuc F."/>
            <person name="Lehrach H."/>
            <person name="Reinhardt R."/>
            <person name="Weissenbach J."/>
            <person name="Roy S.W."/>
            <person name="Artiguenave F."/>
            <person name="Postlethwait J.H."/>
            <person name="Manak J.R."/>
            <person name="Thompson E.M."/>
            <person name="Jaillon O."/>
            <person name="Du Pasquier L."/>
            <person name="Boudinot P."/>
            <person name="Liberles D.A."/>
            <person name="Volff J.N."/>
            <person name="Philippe H."/>
            <person name="Lenhard B."/>
            <person name="Roest Crollius H."/>
            <person name="Wincker P."/>
            <person name="Chourrout D."/>
        </authorList>
    </citation>
    <scope>NUCLEOTIDE SEQUENCE [LARGE SCALE GENOMIC DNA]</scope>
</reference>
<evidence type="ECO:0008006" key="3">
    <source>
        <dbReference type="Google" id="ProtNLM"/>
    </source>
</evidence>
<accession>E4YEK3</accession>
<sequence length="97" mass="10838">MIKQFLAVFALFCEGALQIKTTCNDPEINDDCLTLCRLEYVTCRQNCDSTFCESACSAVYSDCNRSCPCGADCPAGCVDCPEHPFCEHEVENINRFF</sequence>
<dbReference type="AlphaFoldDB" id="E4YEK3"/>
<evidence type="ECO:0000256" key="1">
    <source>
        <dbReference type="SAM" id="SignalP"/>
    </source>
</evidence>
<proteinExistence type="predicted"/>